<name>A0AA94ESU5_9PSED</name>
<reference evidence="2 3" key="1">
    <citation type="submission" date="2016-10" db="EMBL/GenBank/DDBJ databases">
        <title>Search of new enzymes for the oxidation of sulfur compounds.</title>
        <authorList>
            <person name="Novo A."/>
            <person name="Moreira I.S."/>
            <person name="Castro P.M."/>
        </authorList>
    </citation>
    <scope>NUCLEOTIDE SEQUENCE [LARGE SCALE GENOMIC DNA]</scope>
    <source>
        <strain evidence="2 3">A9</strain>
    </source>
</reference>
<dbReference type="EMBL" id="MKWS01000002">
    <property type="protein sequence ID" value="RVD79077.1"/>
    <property type="molecule type" value="Genomic_DNA"/>
</dbReference>
<protein>
    <submittedName>
        <fullName evidence="2">Uncharacterized protein</fullName>
    </submittedName>
</protein>
<comment type="caution">
    <text evidence="2">The sequence shown here is derived from an EMBL/GenBank/DDBJ whole genome shotgun (WGS) entry which is preliminary data.</text>
</comment>
<dbReference type="AlphaFoldDB" id="A0AA94ESU5"/>
<dbReference type="Proteomes" id="UP000288002">
    <property type="component" value="Unassembled WGS sequence"/>
</dbReference>
<gene>
    <name evidence="2" type="ORF">A9HBioS_0722</name>
</gene>
<organism evidence="2 3">
    <name type="scientific">Pseudomonas koreensis</name>
    <dbReference type="NCBI Taxonomy" id="198620"/>
    <lineage>
        <taxon>Bacteria</taxon>
        <taxon>Pseudomonadati</taxon>
        <taxon>Pseudomonadota</taxon>
        <taxon>Gammaproteobacteria</taxon>
        <taxon>Pseudomonadales</taxon>
        <taxon>Pseudomonadaceae</taxon>
        <taxon>Pseudomonas</taxon>
    </lineage>
</organism>
<accession>A0AA94ESU5</accession>
<evidence type="ECO:0000256" key="1">
    <source>
        <dbReference type="SAM" id="MobiDB-lite"/>
    </source>
</evidence>
<proteinExistence type="predicted"/>
<sequence>MSGLLGLREDQSWKDELVTQIIGFLPVKPSGCIREQVRSHRSTHSNVGASLLAKRPEQAIKN</sequence>
<evidence type="ECO:0000313" key="2">
    <source>
        <dbReference type="EMBL" id="RVD79077.1"/>
    </source>
</evidence>
<feature type="region of interest" description="Disordered" evidence="1">
    <location>
        <begin position="37"/>
        <end position="62"/>
    </location>
</feature>
<evidence type="ECO:0000313" key="3">
    <source>
        <dbReference type="Proteomes" id="UP000288002"/>
    </source>
</evidence>